<dbReference type="WBParaSite" id="ES5_v2.g26768.t1">
    <property type="protein sequence ID" value="ES5_v2.g26768.t1"/>
    <property type="gene ID" value="ES5_v2.g26768"/>
</dbReference>
<reference evidence="2" key="1">
    <citation type="submission" date="2022-11" db="UniProtKB">
        <authorList>
            <consortium name="WormBaseParasite"/>
        </authorList>
    </citation>
    <scope>IDENTIFICATION</scope>
</reference>
<organism evidence="1 2">
    <name type="scientific">Panagrolaimus sp. ES5</name>
    <dbReference type="NCBI Taxonomy" id="591445"/>
    <lineage>
        <taxon>Eukaryota</taxon>
        <taxon>Metazoa</taxon>
        <taxon>Ecdysozoa</taxon>
        <taxon>Nematoda</taxon>
        <taxon>Chromadorea</taxon>
        <taxon>Rhabditida</taxon>
        <taxon>Tylenchina</taxon>
        <taxon>Panagrolaimomorpha</taxon>
        <taxon>Panagrolaimoidea</taxon>
        <taxon>Panagrolaimidae</taxon>
        <taxon>Panagrolaimus</taxon>
    </lineage>
</organism>
<evidence type="ECO:0000313" key="1">
    <source>
        <dbReference type="Proteomes" id="UP000887579"/>
    </source>
</evidence>
<proteinExistence type="predicted"/>
<dbReference type="Proteomes" id="UP000887579">
    <property type="component" value="Unplaced"/>
</dbReference>
<evidence type="ECO:0000313" key="2">
    <source>
        <dbReference type="WBParaSite" id="ES5_v2.g26768.t1"/>
    </source>
</evidence>
<sequence length="80" mass="9164">MKHFIVVVAVCLILYVQTSNQQPFNSRILEREILDKIGKHGTVINIFEATNDQTRNAKNDEDADSSNDGTVKYQRIKRKS</sequence>
<name>A0AC34GAQ7_9BILA</name>
<accession>A0AC34GAQ7</accession>
<protein>
    <submittedName>
        <fullName evidence="2">Uncharacterized protein</fullName>
    </submittedName>
</protein>